<dbReference type="Proteomes" id="UP000018291">
    <property type="component" value="Unassembled WGS sequence"/>
</dbReference>
<dbReference type="OrthoDB" id="26212at2"/>
<evidence type="ECO:0000313" key="3">
    <source>
        <dbReference type="Proteomes" id="UP000018291"/>
    </source>
</evidence>
<organism evidence="2 3">
    <name type="scientific">Candidatus Neomicrothrix parvicella RN1</name>
    <dbReference type="NCBI Taxonomy" id="1229780"/>
    <lineage>
        <taxon>Bacteria</taxon>
        <taxon>Bacillati</taxon>
        <taxon>Actinomycetota</taxon>
        <taxon>Acidimicrobiia</taxon>
        <taxon>Acidimicrobiales</taxon>
        <taxon>Microthrixaceae</taxon>
        <taxon>Candidatus Neomicrothrix</taxon>
    </lineage>
</organism>
<name>R4Z1U9_9ACTN</name>
<sequence length="142" mass="15914">MLRLVQIEQIAWRFITTEILTRDADKLHQALAKVGDEVRLSVSRETAEWMARLVDAKVSGHDVVLTNSLGDVTPTQAGQLLGMSRPQVRKLMDDGKLAFRKVGTHHRIPVVSIRTFLAAERERRAPVLAELARLQNDVGLVE</sequence>
<feature type="domain" description="Helix-turn-helix" evidence="1">
    <location>
        <begin position="73"/>
        <end position="120"/>
    </location>
</feature>
<evidence type="ECO:0000259" key="1">
    <source>
        <dbReference type="Pfam" id="PF12728"/>
    </source>
</evidence>
<comment type="caution">
    <text evidence="2">The sequence shown here is derived from an EMBL/GenBank/DDBJ whole genome shotgun (WGS) entry which is preliminary data.</text>
</comment>
<dbReference type="Pfam" id="PF12728">
    <property type="entry name" value="HTH_17"/>
    <property type="match status" value="1"/>
</dbReference>
<gene>
    <name evidence="2" type="ORF">BN381_130145</name>
</gene>
<dbReference type="HOGENOM" id="CLU_106726_4_1_11"/>
<reference evidence="2 3" key="1">
    <citation type="journal article" date="2013" name="ISME J.">
        <title>Metabolic model for the filamentous 'Candidatus Microthrix parvicella' based on genomic and metagenomic analyses.</title>
        <authorList>
            <person name="Jon McIlroy S."/>
            <person name="Kristiansen R."/>
            <person name="Albertsen M."/>
            <person name="Michael Karst S."/>
            <person name="Rossetti S."/>
            <person name="Lund Nielsen J."/>
            <person name="Tandoi V."/>
            <person name="James Seviour R."/>
            <person name="Nielsen P.H."/>
        </authorList>
    </citation>
    <scope>NUCLEOTIDE SEQUENCE [LARGE SCALE GENOMIC DNA]</scope>
    <source>
        <strain evidence="2 3">RN1</strain>
    </source>
</reference>
<dbReference type="eggNOG" id="ENOG50335A0">
    <property type="taxonomic scope" value="Bacteria"/>
</dbReference>
<dbReference type="InterPro" id="IPR041657">
    <property type="entry name" value="HTH_17"/>
</dbReference>
<dbReference type="NCBIfam" id="TIGR01764">
    <property type="entry name" value="excise"/>
    <property type="match status" value="1"/>
</dbReference>
<proteinExistence type="predicted"/>
<dbReference type="EMBL" id="CANL01000005">
    <property type="protein sequence ID" value="CCM62587.1"/>
    <property type="molecule type" value="Genomic_DNA"/>
</dbReference>
<keyword evidence="3" id="KW-1185">Reference proteome</keyword>
<evidence type="ECO:0000313" key="2">
    <source>
        <dbReference type="EMBL" id="CCM62587.1"/>
    </source>
</evidence>
<dbReference type="GO" id="GO:0003677">
    <property type="term" value="F:DNA binding"/>
    <property type="evidence" value="ECO:0007669"/>
    <property type="project" value="InterPro"/>
</dbReference>
<dbReference type="STRING" id="1229780.BN381_130145"/>
<accession>R4Z1U9</accession>
<dbReference type="AlphaFoldDB" id="R4Z1U9"/>
<protein>
    <submittedName>
        <fullName evidence="2">Putative DNA binding domain protein, excisionase family</fullName>
    </submittedName>
</protein>
<dbReference type="InterPro" id="IPR010093">
    <property type="entry name" value="SinI_DNA-bd"/>
</dbReference>